<dbReference type="InterPro" id="IPR002545">
    <property type="entry name" value="CheW-lke_dom"/>
</dbReference>
<proteinExistence type="predicted"/>
<feature type="region of interest" description="Disordered" evidence="1">
    <location>
        <begin position="25"/>
        <end position="52"/>
    </location>
</feature>
<evidence type="ECO:0000313" key="4">
    <source>
        <dbReference type="Proteomes" id="UP001501337"/>
    </source>
</evidence>
<keyword evidence="4" id="KW-1185">Reference proteome</keyword>
<accession>A0ABP7NJ15</accession>
<dbReference type="SUPFAM" id="SSF50341">
    <property type="entry name" value="CheW-like"/>
    <property type="match status" value="1"/>
</dbReference>
<dbReference type="EMBL" id="BAABBO010000001">
    <property type="protein sequence ID" value="GAA3948278.1"/>
    <property type="molecule type" value="Genomic_DNA"/>
</dbReference>
<name>A0ABP7NJ15_9GAMM</name>
<dbReference type="RefSeq" id="WP_344802809.1">
    <property type="nucleotide sequence ID" value="NZ_BAABBO010000001.1"/>
</dbReference>
<dbReference type="PROSITE" id="PS50851">
    <property type="entry name" value="CHEW"/>
    <property type="match status" value="1"/>
</dbReference>
<gene>
    <name evidence="3" type="ORF">GCM10022278_04310</name>
</gene>
<evidence type="ECO:0000313" key="3">
    <source>
        <dbReference type="EMBL" id="GAA3948278.1"/>
    </source>
</evidence>
<evidence type="ECO:0000259" key="2">
    <source>
        <dbReference type="PROSITE" id="PS50851"/>
    </source>
</evidence>
<comment type="caution">
    <text evidence="3">The sequence shown here is derived from an EMBL/GenBank/DDBJ whole genome shotgun (WGS) entry which is preliminary data.</text>
</comment>
<protein>
    <recommendedName>
        <fullName evidence="2">CheW-like domain-containing protein</fullName>
    </recommendedName>
</protein>
<dbReference type="InterPro" id="IPR036061">
    <property type="entry name" value="CheW-like_dom_sf"/>
</dbReference>
<dbReference type="Proteomes" id="UP001501337">
    <property type="component" value="Unassembled WGS sequence"/>
</dbReference>
<sequence>MSRQHRDAELMDYLADLLTVEPEAPEADAPAPVLPDRTPVQATSEKAESLPAVHVSSDKPSVDYAGLPSAFDSLLFRVGPFKLALPLLGISSVHNYGDALHELPGMVSWILGVVQMPRERLCVVDMLSLFSGSAGHQRAAVPEPIQRLVVLYGSRWALACHEIIEVRQLKRADIRWRKPGASSSRSWCIGTLASDLCILVDPKQLHRYLDQLLQSSAGNGHTD</sequence>
<evidence type="ECO:0000256" key="1">
    <source>
        <dbReference type="SAM" id="MobiDB-lite"/>
    </source>
</evidence>
<reference evidence="4" key="1">
    <citation type="journal article" date="2019" name="Int. J. Syst. Evol. Microbiol.">
        <title>The Global Catalogue of Microorganisms (GCM) 10K type strain sequencing project: providing services to taxonomists for standard genome sequencing and annotation.</title>
        <authorList>
            <consortium name="The Broad Institute Genomics Platform"/>
            <consortium name="The Broad Institute Genome Sequencing Center for Infectious Disease"/>
            <person name="Wu L."/>
            <person name="Ma J."/>
        </authorList>
    </citation>
    <scope>NUCLEOTIDE SEQUENCE [LARGE SCALE GENOMIC DNA]</scope>
    <source>
        <strain evidence="4">JCM 17555</strain>
    </source>
</reference>
<feature type="domain" description="CheW-like" evidence="2">
    <location>
        <begin position="70"/>
        <end position="211"/>
    </location>
</feature>
<organism evidence="3 4">
    <name type="scientific">Allohahella marinimesophila</name>
    <dbReference type="NCBI Taxonomy" id="1054972"/>
    <lineage>
        <taxon>Bacteria</taxon>
        <taxon>Pseudomonadati</taxon>
        <taxon>Pseudomonadota</taxon>
        <taxon>Gammaproteobacteria</taxon>
        <taxon>Oceanospirillales</taxon>
        <taxon>Hahellaceae</taxon>
        <taxon>Allohahella</taxon>
    </lineage>
</organism>
<dbReference type="Pfam" id="PF01584">
    <property type="entry name" value="CheW"/>
    <property type="match status" value="1"/>
</dbReference>